<keyword evidence="2" id="KW-0862">Zinc</keyword>
<dbReference type="SUPFAM" id="SSF57701">
    <property type="entry name" value="Zn2/Cys6 DNA-binding domain"/>
    <property type="match status" value="1"/>
</dbReference>
<dbReference type="PRINTS" id="PR00755">
    <property type="entry name" value="AFLATOXINBRP"/>
</dbReference>
<evidence type="ECO:0000256" key="7">
    <source>
        <dbReference type="SAM" id="MobiDB-lite"/>
    </source>
</evidence>
<dbReference type="PROSITE" id="PS00463">
    <property type="entry name" value="ZN2_CY6_FUNGAL_1"/>
    <property type="match status" value="1"/>
</dbReference>
<keyword evidence="1" id="KW-0479">Metal-binding</keyword>
<keyword evidence="6" id="KW-0539">Nucleus</keyword>
<dbReference type="InterPro" id="IPR036864">
    <property type="entry name" value="Zn2-C6_fun-type_DNA-bd_sf"/>
</dbReference>
<keyword evidence="4" id="KW-0238">DNA-binding</keyword>
<dbReference type="SMART" id="SM00066">
    <property type="entry name" value="GAL4"/>
    <property type="match status" value="1"/>
</dbReference>
<gene>
    <name evidence="9" type="ORF">N7496_011778</name>
</gene>
<dbReference type="PANTHER" id="PTHR36206:SF14">
    <property type="entry name" value="ZN(2)-C6 FUNGAL-TYPE DOMAIN-CONTAINING PROTEIN-RELATED"/>
    <property type="match status" value="1"/>
</dbReference>
<dbReference type="RefSeq" id="XP_056550651.1">
    <property type="nucleotide sequence ID" value="XM_056704691.1"/>
</dbReference>
<evidence type="ECO:0000256" key="6">
    <source>
        <dbReference type="ARBA" id="ARBA00023242"/>
    </source>
</evidence>
<dbReference type="CDD" id="cd00067">
    <property type="entry name" value="GAL4"/>
    <property type="match status" value="1"/>
</dbReference>
<evidence type="ECO:0000256" key="1">
    <source>
        <dbReference type="ARBA" id="ARBA00022723"/>
    </source>
</evidence>
<dbReference type="PANTHER" id="PTHR36206">
    <property type="entry name" value="ASPERCRYPTIN BIOSYNTHESIS CLUSTER-SPECIFIC TRANSCRIPTION REGULATOR ATNN-RELATED"/>
    <property type="match status" value="1"/>
</dbReference>
<dbReference type="AlphaFoldDB" id="A0A9W9UY17"/>
<dbReference type="Pfam" id="PF00172">
    <property type="entry name" value="Zn_clus"/>
    <property type="match status" value="1"/>
</dbReference>
<evidence type="ECO:0000259" key="8">
    <source>
        <dbReference type="PROSITE" id="PS50048"/>
    </source>
</evidence>
<dbReference type="GO" id="GO:0008270">
    <property type="term" value="F:zinc ion binding"/>
    <property type="evidence" value="ECO:0007669"/>
    <property type="project" value="InterPro"/>
</dbReference>
<feature type="compositionally biased region" description="Low complexity" evidence="7">
    <location>
        <begin position="56"/>
        <end position="77"/>
    </location>
</feature>
<organism evidence="9 10">
    <name type="scientific">Penicillium cataractarum</name>
    <dbReference type="NCBI Taxonomy" id="2100454"/>
    <lineage>
        <taxon>Eukaryota</taxon>
        <taxon>Fungi</taxon>
        <taxon>Dikarya</taxon>
        <taxon>Ascomycota</taxon>
        <taxon>Pezizomycotina</taxon>
        <taxon>Eurotiomycetes</taxon>
        <taxon>Eurotiomycetidae</taxon>
        <taxon>Eurotiales</taxon>
        <taxon>Aspergillaceae</taxon>
        <taxon>Penicillium</taxon>
    </lineage>
</organism>
<dbReference type="Proteomes" id="UP001147782">
    <property type="component" value="Unassembled WGS sequence"/>
</dbReference>
<reference evidence="9" key="1">
    <citation type="submission" date="2022-11" db="EMBL/GenBank/DDBJ databases">
        <authorList>
            <person name="Petersen C."/>
        </authorList>
    </citation>
    <scope>NUCLEOTIDE SEQUENCE</scope>
    <source>
        <strain evidence="9">IBT 29864</strain>
    </source>
</reference>
<dbReference type="OrthoDB" id="3145928at2759"/>
<feature type="region of interest" description="Disordered" evidence="7">
    <location>
        <begin position="35"/>
        <end position="77"/>
    </location>
</feature>
<evidence type="ECO:0000313" key="9">
    <source>
        <dbReference type="EMBL" id="KAJ5359365.1"/>
    </source>
</evidence>
<evidence type="ECO:0000256" key="2">
    <source>
        <dbReference type="ARBA" id="ARBA00022833"/>
    </source>
</evidence>
<keyword evidence="10" id="KW-1185">Reference proteome</keyword>
<dbReference type="GeneID" id="81443870"/>
<protein>
    <recommendedName>
        <fullName evidence="8">Zn(2)-C6 fungal-type domain-containing protein</fullName>
    </recommendedName>
</protein>
<comment type="caution">
    <text evidence="9">The sequence shown here is derived from an EMBL/GenBank/DDBJ whole genome shotgun (WGS) entry which is preliminary data.</text>
</comment>
<dbReference type="InterPro" id="IPR052360">
    <property type="entry name" value="Transcr_Regulatory_Proteins"/>
</dbReference>
<feature type="domain" description="Zn(2)-C6 fungal-type" evidence="8">
    <location>
        <begin position="19"/>
        <end position="49"/>
    </location>
</feature>
<keyword evidence="3" id="KW-0805">Transcription regulation</keyword>
<name>A0A9W9UY17_9EURO</name>
<accession>A0A9W9UY17</accession>
<dbReference type="Gene3D" id="4.10.240.10">
    <property type="entry name" value="Zn(2)-C6 fungal-type DNA-binding domain"/>
    <property type="match status" value="1"/>
</dbReference>
<sequence>MGAEVPVSRRVGSRKSRSGCKTCKIRRVKCGEEKPTCHRCSSTGRRCEYEGDETSPRGSTTPPSLSPSQALSLSPNSGQRERRAFEYYFQHAAKYLAGGMAIDFWTGVVPQLCRTEPAVWDSMIAISSLYEHPDQCTDFTLLRARETSSHNMNSSLQEALAWYSRSISNIHSQIERGKADPYIALISCVLFICIETIQGRMEEALQLYKQGVTLILDLRTQVSLGEVSATKAALLEHTMIPLFLRLGTISLTISDVQPTEVFALVEQETNPSTFESLSSARSAITILSMEIILFDREARMHLYAVGGEAFVSQEMLARKQSFQTQLDGWVRAYNSYCQTISDKSYPLGVEPILLSYHAAASISLSGCLTYSETVFDAHIAHFTTIVEQADLALTTSAGPDGSQPPFTFEMGVGIPLFLTSMKCREPNLRQRALQLLLQAPPMQGFFKCTPVALLAGNIMKLEEHYARTMREMRSEQQSSDNTYKAVPLPTTPELIPAEARVSFCGVFRPATGFPPSITEFDVARWGRGPDQLFLHYSRQIFDTNSKTWQQVPEIVPLEA</sequence>
<evidence type="ECO:0000313" key="10">
    <source>
        <dbReference type="Proteomes" id="UP001147782"/>
    </source>
</evidence>
<dbReference type="EMBL" id="JAPZBS010000009">
    <property type="protein sequence ID" value="KAJ5359365.1"/>
    <property type="molecule type" value="Genomic_DNA"/>
</dbReference>
<evidence type="ECO:0000256" key="3">
    <source>
        <dbReference type="ARBA" id="ARBA00023015"/>
    </source>
</evidence>
<evidence type="ECO:0000256" key="4">
    <source>
        <dbReference type="ARBA" id="ARBA00023125"/>
    </source>
</evidence>
<dbReference type="InterPro" id="IPR001138">
    <property type="entry name" value="Zn2Cys6_DnaBD"/>
</dbReference>
<dbReference type="PROSITE" id="PS50048">
    <property type="entry name" value="ZN2_CY6_FUNGAL_2"/>
    <property type="match status" value="1"/>
</dbReference>
<dbReference type="GO" id="GO:0000981">
    <property type="term" value="F:DNA-binding transcription factor activity, RNA polymerase II-specific"/>
    <property type="evidence" value="ECO:0007669"/>
    <property type="project" value="InterPro"/>
</dbReference>
<dbReference type="GO" id="GO:0003677">
    <property type="term" value="F:DNA binding"/>
    <property type="evidence" value="ECO:0007669"/>
    <property type="project" value="UniProtKB-KW"/>
</dbReference>
<reference evidence="9" key="2">
    <citation type="journal article" date="2023" name="IMA Fungus">
        <title>Comparative genomic study of the Penicillium genus elucidates a diverse pangenome and 15 lateral gene transfer events.</title>
        <authorList>
            <person name="Petersen C."/>
            <person name="Sorensen T."/>
            <person name="Nielsen M.R."/>
            <person name="Sondergaard T.E."/>
            <person name="Sorensen J.L."/>
            <person name="Fitzpatrick D.A."/>
            <person name="Frisvad J.C."/>
            <person name="Nielsen K.L."/>
        </authorList>
    </citation>
    <scope>NUCLEOTIDE SEQUENCE</scope>
    <source>
        <strain evidence="9">IBT 29864</strain>
    </source>
</reference>
<proteinExistence type="predicted"/>
<keyword evidence="5" id="KW-0804">Transcription</keyword>
<evidence type="ECO:0000256" key="5">
    <source>
        <dbReference type="ARBA" id="ARBA00023163"/>
    </source>
</evidence>